<reference evidence="2 3" key="1">
    <citation type="submission" date="2022-04" db="EMBL/GenBank/DDBJ databases">
        <title>Genome diversity in the genus Frankia.</title>
        <authorList>
            <person name="Carlos-Shanley C."/>
            <person name="Hahn D."/>
        </authorList>
    </citation>
    <scope>NUCLEOTIDE SEQUENCE [LARGE SCALE GENOMIC DNA]</scope>
    <source>
        <strain evidence="2 3">Ag45/Mut15</strain>
    </source>
</reference>
<dbReference type="InterPro" id="IPR021708">
    <property type="entry name" value="DUF3291"/>
</dbReference>
<accession>A0ABT0JXS8</accession>
<feature type="domain" description="DUF3291" evidence="1">
    <location>
        <begin position="6"/>
        <end position="150"/>
    </location>
</feature>
<gene>
    <name evidence="2" type="ORF">MXD59_11300</name>
</gene>
<evidence type="ECO:0000313" key="3">
    <source>
        <dbReference type="Proteomes" id="UP001201873"/>
    </source>
</evidence>
<keyword evidence="3" id="KW-1185">Reference proteome</keyword>
<evidence type="ECO:0000313" key="2">
    <source>
        <dbReference type="EMBL" id="MCK9876353.1"/>
    </source>
</evidence>
<dbReference type="InterPro" id="IPR011008">
    <property type="entry name" value="Dimeric_a/b-barrel"/>
</dbReference>
<dbReference type="Pfam" id="PF11695">
    <property type="entry name" value="DUF3291"/>
    <property type="match status" value="1"/>
</dbReference>
<sequence length="170" mass="17863">MTGFHLAQVNIARVREPLAPLSAGALAAGLSAPAEPVTGQPGYLWSLGAGTETGAAQAAPHTFRLGSAEQLAAIVNLAVWESVDALCAAVLRNGEGAFLRRRRDWFHPTHRSTNALWWVPAGHRPDPAEAEDRVRHLRAHGPTPTAFTLRLTFPPPTASQTGSAAAGQAG</sequence>
<name>A0ABT0JXS8_9ACTN</name>
<dbReference type="RefSeq" id="WP_248824642.1">
    <property type="nucleotide sequence ID" value="NZ_JALKFT010000009.1"/>
</dbReference>
<comment type="caution">
    <text evidence="2">The sequence shown here is derived from an EMBL/GenBank/DDBJ whole genome shotgun (WGS) entry which is preliminary data.</text>
</comment>
<dbReference type="SUPFAM" id="SSF54909">
    <property type="entry name" value="Dimeric alpha+beta barrel"/>
    <property type="match status" value="1"/>
</dbReference>
<evidence type="ECO:0000259" key="1">
    <source>
        <dbReference type="Pfam" id="PF11695"/>
    </source>
</evidence>
<dbReference type="Proteomes" id="UP001201873">
    <property type="component" value="Unassembled WGS sequence"/>
</dbReference>
<protein>
    <submittedName>
        <fullName evidence="2">DUF3291 domain-containing protein</fullName>
    </submittedName>
</protein>
<organism evidence="2 3">
    <name type="scientific">Frankia umida</name>
    <dbReference type="NCBI Taxonomy" id="573489"/>
    <lineage>
        <taxon>Bacteria</taxon>
        <taxon>Bacillati</taxon>
        <taxon>Actinomycetota</taxon>
        <taxon>Actinomycetes</taxon>
        <taxon>Frankiales</taxon>
        <taxon>Frankiaceae</taxon>
        <taxon>Frankia</taxon>
    </lineage>
</organism>
<dbReference type="EMBL" id="JALKFT010000009">
    <property type="protein sequence ID" value="MCK9876353.1"/>
    <property type="molecule type" value="Genomic_DNA"/>
</dbReference>
<proteinExistence type="predicted"/>